<evidence type="ECO:0000313" key="3">
    <source>
        <dbReference type="EMBL" id="KAA1097921.1"/>
    </source>
</evidence>
<feature type="compositionally biased region" description="Polar residues" evidence="2">
    <location>
        <begin position="386"/>
        <end position="405"/>
    </location>
</feature>
<dbReference type="OrthoDB" id="2505418at2759"/>
<feature type="region of interest" description="Disordered" evidence="2">
    <location>
        <begin position="341"/>
        <end position="405"/>
    </location>
</feature>
<accession>A0A5B0P993</accession>
<evidence type="ECO:0000313" key="5">
    <source>
        <dbReference type="Proteomes" id="UP000324748"/>
    </source>
</evidence>
<feature type="coiled-coil region" evidence="1">
    <location>
        <begin position="145"/>
        <end position="197"/>
    </location>
</feature>
<gene>
    <name evidence="3" type="ORF">PGT21_023908</name>
    <name evidence="4" type="ORF">PGTUg99_036056</name>
</gene>
<evidence type="ECO:0000256" key="2">
    <source>
        <dbReference type="SAM" id="MobiDB-lite"/>
    </source>
</evidence>
<feature type="region of interest" description="Disordered" evidence="2">
    <location>
        <begin position="107"/>
        <end position="141"/>
    </location>
</feature>
<organism evidence="3 5">
    <name type="scientific">Puccinia graminis f. sp. tritici</name>
    <dbReference type="NCBI Taxonomy" id="56615"/>
    <lineage>
        <taxon>Eukaryota</taxon>
        <taxon>Fungi</taxon>
        <taxon>Dikarya</taxon>
        <taxon>Basidiomycota</taxon>
        <taxon>Pucciniomycotina</taxon>
        <taxon>Pucciniomycetes</taxon>
        <taxon>Pucciniales</taxon>
        <taxon>Pucciniaceae</taxon>
        <taxon>Puccinia</taxon>
    </lineage>
</organism>
<sequence length="405" mass="45191">MAETAADRRSSSNLEPASDEILSAIQSALQKVIIDGTRYASDLKGTEKLIEKNAENLKKEPNNQAFLKEKQTKLALKQECLEHIKTISTHVAQQLYQIYQKQQQQSHSAENLMTTDSNQQQQQQQQSSSSSSAQTSDDDPCRKELETLTAHSKILEKQIKTNEEEVARMRSEHQQMIETLQQQRAAQEEELRTIKELLQSSTSVPPSRPIAEDAMVLDSQPNPKPEENPDDPQKQQQQPEGPTDQVILATTFLTGHRDALDQMAIQITNLRAEVVSYLTEEIPGNVQRSVRVMQQDVQSTLQATTSLHIKNLTDLVQDLVADFEARLVALEAFAKRLSSALDPHSANNDQPPQSRKLSPASTSSNTTTLSSSRSSRDPRLLHRQSAAPSSDSKSPIDNNPSCRQQ</sequence>
<keyword evidence="5" id="KW-1185">Reference proteome</keyword>
<comment type="caution">
    <text evidence="3">The sequence shown here is derived from an EMBL/GenBank/DDBJ whole genome shotgun (WGS) entry which is preliminary data.</text>
</comment>
<feature type="region of interest" description="Disordered" evidence="2">
    <location>
        <begin position="217"/>
        <end position="242"/>
    </location>
</feature>
<evidence type="ECO:0000256" key="1">
    <source>
        <dbReference type="SAM" id="Coils"/>
    </source>
</evidence>
<name>A0A5B0P993_PUCGR</name>
<feature type="compositionally biased region" description="Polar residues" evidence="2">
    <location>
        <begin position="345"/>
        <end position="356"/>
    </location>
</feature>
<dbReference type="AlphaFoldDB" id="A0A5B0P993"/>
<evidence type="ECO:0000313" key="4">
    <source>
        <dbReference type="EMBL" id="KAA1117124.1"/>
    </source>
</evidence>
<evidence type="ECO:0000313" key="6">
    <source>
        <dbReference type="Proteomes" id="UP000325313"/>
    </source>
</evidence>
<feature type="compositionally biased region" description="Low complexity" evidence="2">
    <location>
        <begin position="114"/>
        <end position="135"/>
    </location>
</feature>
<keyword evidence="1" id="KW-0175">Coiled coil</keyword>
<proteinExistence type="predicted"/>
<feature type="compositionally biased region" description="Low complexity" evidence="2">
    <location>
        <begin position="357"/>
        <end position="373"/>
    </location>
</feature>
<dbReference type="EMBL" id="VDEP01000270">
    <property type="protein sequence ID" value="KAA1117124.1"/>
    <property type="molecule type" value="Genomic_DNA"/>
</dbReference>
<dbReference type="EMBL" id="VSWC01000066">
    <property type="protein sequence ID" value="KAA1097921.1"/>
    <property type="molecule type" value="Genomic_DNA"/>
</dbReference>
<dbReference type="Proteomes" id="UP000325313">
    <property type="component" value="Unassembled WGS sequence"/>
</dbReference>
<protein>
    <submittedName>
        <fullName evidence="3">Uncharacterized protein</fullName>
    </submittedName>
</protein>
<reference evidence="5 6" key="1">
    <citation type="submission" date="2019-05" db="EMBL/GenBank/DDBJ databases">
        <title>Emergence of the Ug99 lineage of the wheat stem rust pathogen through somatic hybridization.</title>
        <authorList>
            <person name="Li F."/>
            <person name="Upadhyaya N.M."/>
            <person name="Sperschneider J."/>
            <person name="Matny O."/>
            <person name="Nguyen-Phuc H."/>
            <person name="Mago R."/>
            <person name="Raley C."/>
            <person name="Miller M.E."/>
            <person name="Silverstein K.A.T."/>
            <person name="Henningsen E."/>
            <person name="Hirsch C.D."/>
            <person name="Visser B."/>
            <person name="Pretorius Z.A."/>
            <person name="Steffenson B.J."/>
            <person name="Schwessinger B."/>
            <person name="Dodds P.N."/>
            <person name="Figueroa M."/>
        </authorList>
    </citation>
    <scope>NUCLEOTIDE SEQUENCE [LARGE SCALE GENOMIC DNA]</scope>
    <source>
        <strain evidence="3">21-0</strain>
        <strain evidence="4 6">Ug99</strain>
    </source>
</reference>
<feature type="compositionally biased region" description="Basic and acidic residues" evidence="2">
    <location>
        <begin position="224"/>
        <end position="233"/>
    </location>
</feature>
<dbReference type="Proteomes" id="UP000324748">
    <property type="component" value="Unassembled WGS sequence"/>
</dbReference>